<evidence type="ECO:0000256" key="1">
    <source>
        <dbReference type="SAM" id="MobiDB-lite"/>
    </source>
</evidence>
<dbReference type="InterPro" id="IPR018961">
    <property type="entry name" value="DnaJ_homolog_subfam-C_membr-28"/>
</dbReference>
<name>A0ABY7SGA3_9RHOB</name>
<proteinExistence type="predicted"/>
<sequence>MRWFERIAQRQMDAAAARGDLSGLPGEGKPLDRARLRESTDDVLHRMMSDAGFVPPEIAYQKEVEAKRAILAQIEDEDERKALQKQIALLELKRAMSADARRVTRRG</sequence>
<evidence type="ECO:0000313" key="3">
    <source>
        <dbReference type="EMBL" id="WCR05973.1"/>
    </source>
</evidence>
<dbReference type="EMBL" id="CP067136">
    <property type="protein sequence ID" value="WCR05973.1"/>
    <property type="molecule type" value="Genomic_DNA"/>
</dbReference>
<feature type="domain" description="DnaJ homologue subfamily C member 28 conserved" evidence="2">
    <location>
        <begin position="7"/>
        <end position="71"/>
    </location>
</feature>
<dbReference type="Pfam" id="PF09350">
    <property type="entry name" value="DJC28_CD"/>
    <property type="match status" value="1"/>
</dbReference>
<organism evidence="3 4">
    <name type="scientific">Paracoccus fistulariae</name>
    <dbReference type="NCBI Taxonomy" id="658446"/>
    <lineage>
        <taxon>Bacteria</taxon>
        <taxon>Pseudomonadati</taxon>
        <taxon>Pseudomonadota</taxon>
        <taxon>Alphaproteobacteria</taxon>
        <taxon>Rhodobacterales</taxon>
        <taxon>Paracoccaceae</taxon>
        <taxon>Paracoccus</taxon>
    </lineage>
</organism>
<dbReference type="RefSeq" id="WP_271885004.1">
    <property type="nucleotide sequence ID" value="NZ_CP067136.1"/>
</dbReference>
<keyword evidence="4" id="KW-1185">Reference proteome</keyword>
<protein>
    <submittedName>
        <fullName evidence="3">DUF1992 domain-containing protein</fullName>
    </submittedName>
</protein>
<evidence type="ECO:0000313" key="4">
    <source>
        <dbReference type="Proteomes" id="UP001219349"/>
    </source>
</evidence>
<evidence type="ECO:0000259" key="2">
    <source>
        <dbReference type="Pfam" id="PF09350"/>
    </source>
</evidence>
<feature type="region of interest" description="Disordered" evidence="1">
    <location>
        <begin position="15"/>
        <end position="35"/>
    </location>
</feature>
<dbReference type="Proteomes" id="UP001219349">
    <property type="component" value="Chromosome"/>
</dbReference>
<accession>A0ABY7SGA3</accession>
<gene>
    <name evidence="3" type="ORF">JHX87_10630</name>
</gene>
<reference evidence="3 4" key="1">
    <citation type="submission" date="2021-01" db="EMBL/GenBank/DDBJ databases">
        <title>Biogeographic distribution of Paracoccus.</title>
        <authorList>
            <person name="Hollensteiner J."/>
            <person name="Leineberger J."/>
            <person name="Brinkhoff T."/>
            <person name="Daniel R."/>
        </authorList>
    </citation>
    <scope>NUCLEOTIDE SEQUENCE [LARGE SCALE GENOMIC DNA]</scope>
    <source>
        <strain evidence="3 4">KCTC 22803</strain>
    </source>
</reference>